<organism evidence="2 3">
    <name type="scientific">Imperialibacter roseus</name>
    <dbReference type="NCBI Taxonomy" id="1324217"/>
    <lineage>
        <taxon>Bacteria</taxon>
        <taxon>Pseudomonadati</taxon>
        <taxon>Bacteroidota</taxon>
        <taxon>Cytophagia</taxon>
        <taxon>Cytophagales</taxon>
        <taxon>Flammeovirgaceae</taxon>
        <taxon>Imperialibacter</taxon>
    </lineage>
</organism>
<keyword evidence="3" id="KW-1185">Reference proteome</keyword>
<gene>
    <name evidence="2" type="ORF">RT717_19275</name>
</gene>
<dbReference type="SUPFAM" id="SSF63829">
    <property type="entry name" value="Calcium-dependent phosphotriesterase"/>
    <property type="match status" value="1"/>
</dbReference>
<sequence length="275" mass="31214">MRYLTEKKLRSKGLNKAVVLCLALLESVLVCQAQLVIEKNVPGSVVTAQSVDRRGDFYLAFKNGTVAKYDTTGRQIVNYSPRRLGQVTLIDPWNPLKTFLFYEEFQSIVILDRFMSPTTEYDLTGKSQSFIRLACPSQDNSFWLIDESYNGLIKFDPIDQKIQSKIPFNASIPVDGKILFIREYQNVLFASLDSGGIVYFDNLGNYQGIIDSPSCDFFCFSKNQLYLTSNDSVFIQDLYSSEKNEISLPDTYLHVLLIGHRVVGTKKEGGFDLLR</sequence>
<name>A0ABZ0ILP1_9BACT</name>
<feature type="chain" id="PRO_5046409302" evidence="1">
    <location>
        <begin position="34"/>
        <end position="275"/>
    </location>
</feature>
<reference evidence="2 3" key="1">
    <citation type="journal article" date="2023" name="Microbiol. Resour. Announc.">
        <title>Complete Genome Sequence of Imperialibacter roseus strain P4T.</title>
        <authorList>
            <person name="Tizabi D.R."/>
            <person name="Bachvaroff T."/>
            <person name="Hill R.T."/>
        </authorList>
    </citation>
    <scope>NUCLEOTIDE SEQUENCE [LARGE SCALE GENOMIC DNA]</scope>
    <source>
        <strain evidence="2 3">P4T</strain>
    </source>
</reference>
<evidence type="ECO:0000313" key="2">
    <source>
        <dbReference type="EMBL" id="WOK05225.1"/>
    </source>
</evidence>
<dbReference type="EMBL" id="CP136051">
    <property type="protein sequence ID" value="WOK05225.1"/>
    <property type="molecule type" value="Genomic_DNA"/>
</dbReference>
<dbReference type="Proteomes" id="UP001302349">
    <property type="component" value="Chromosome"/>
</dbReference>
<evidence type="ECO:0000256" key="1">
    <source>
        <dbReference type="SAM" id="SignalP"/>
    </source>
</evidence>
<dbReference type="Gene3D" id="2.130.10.10">
    <property type="entry name" value="YVTN repeat-like/Quinoprotein amine dehydrogenase"/>
    <property type="match status" value="1"/>
</dbReference>
<dbReference type="InterPro" id="IPR015943">
    <property type="entry name" value="WD40/YVTN_repeat-like_dom_sf"/>
</dbReference>
<proteinExistence type="predicted"/>
<protein>
    <submittedName>
        <fullName evidence="2">Uncharacterized protein</fullName>
    </submittedName>
</protein>
<dbReference type="RefSeq" id="WP_317487987.1">
    <property type="nucleotide sequence ID" value="NZ_CP136051.1"/>
</dbReference>
<accession>A0ABZ0ILP1</accession>
<evidence type="ECO:0000313" key="3">
    <source>
        <dbReference type="Proteomes" id="UP001302349"/>
    </source>
</evidence>
<keyword evidence="1" id="KW-0732">Signal</keyword>
<feature type="signal peptide" evidence="1">
    <location>
        <begin position="1"/>
        <end position="33"/>
    </location>
</feature>